<keyword evidence="3" id="KW-1185">Reference proteome</keyword>
<gene>
    <name evidence="2" type="ORF">EG68_07747</name>
</gene>
<protein>
    <submittedName>
        <fullName evidence="2">Uncharacterized protein</fullName>
    </submittedName>
</protein>
<sequence>MPVVQATISFLVEMREFHNVDLYHRGYYQIRTYFKTNGSTLMGANPVAGKQVATVLVEPPLLWERTSTRRVVPESVRGSYIDPGSNTPNLVPEKACSKTLLIMYREESTKLCDVFEQRVLFPVDPCNLEESLIKHELFLCVELWFAEEGVDESNVLHLLEKVHERQLRVHFSPTRGLHHHFDVFFDYFHLCAVEMAIHGALTNITPSVISPPKQSPRATPIQHSVSQLNLTQQSWHSILFSMRNHTSRVQLAFAVHRHLCHALLAARESMLLFWREVLPYLSANTKPRMEPINFQNKLEGLIEVIQAQPTDEDLANQISLDISRLSSQNTWLPIYDVKLTNFVTVGHEALAADVRQSPYFQQLPALPVSCRELDGDTSTLPIIFEDIFLSPVVHDSKGHYPNGSAGESISVKLAQTTPPGRGDSPVELAKIDIKQTNDVYDVTHGDHVHNKVHKHDKQSNPERGTFSYEMKHFSKSSPALPELGLPRVSINLPPVLRYIGQNRRRLRRSSYHGRRSIRLMRPRGPSVIVDPINQGSVKLLGYRSLVTDEDSVDESLLIHSSDTPIPRPRLPASRFSSSHLADVSGSSRLCRARTSLASRDLRTRSIYSLTSSATLLNINSDPPQAGVTHISPLSLSSSNGSHEYPPPDSCSALKLTASQDHLAVARTPSRSSRAETGRSIVLPLNSVTEHHTKASTVAVSANLTSAHTQFALRSPTHPRLFWRTHERYQPRPVALGTLSRPPFDPPGGCVPRARLSDGLDLFSFANLCSDLSTISTTGVQAHGLSVSLSLPNLLQTRSLARVNSDSMLQSSSPAKKYQTAKRLDRKLRHRSGRHSKPGSG</sequence>
<dbReference type="Proteomes" id="UP000822476">
    <property type="component" value="Unassembled WGS sequence"/>
</dbReference>
<dbReference type="InterPro" id="IPR044294">
    <property type="entry name" value="Lipase-like"/>
</dbReference>
<feature type="compositionally biased region" description="Basic residues" evidence="1">
    <location>
        <begin position="823"/>
        <end position="840"/>
    </location>
</feature>
<dbReference type="EMBL" id="JTDE01004288">
    <property type="protein sequence ID" value="KAF7255122.1"/>
    <property type="molecule type" value="Genomic_DNA"/>
</dbReference>
<comment type="caution">
    <text evidence="2">The sequence shown here is derived from an EMBL/GenBank/DDBJ whole genome shotgun (WGS) entry which is preliminary data.</text>
</comment>
<evidence type="ECO:0000256" key="1">
    <source>
        <dbReference type="SAM" id="MobiDB-lite"/>
    </source>
</evidence>
<organism evidence="2 3">
    <name type="scientific">Paragonimus skrjabini miyazakii</name>
    <dbReference type="NCBI Taxonomy" id="59628"/>
    <lineage>
        <taxon>Eukaryota</taxon>
        <taxon>Metazoa</taxon>
        <taxon>Spiralia</taxon>
        <taxon>Lophotrochozoa</taxon>
        <taxon>Platyhelminthes</taxon>
        <taxon>Trematoda</taxon>
        <taxon>Digenea</taxon>
        <taxon>Plagiorchiida</taxon>
        <taxon>Troglotremata</taxon>
        <taxon>Troglotrematidae</taxon>
        <taxon>Paragonimus</taxon>
    </lineage>
</organism>
<proteinExistence type="predicted"/>
<dbReference type="PANTHER" id="PTHR12482:SF5">
    <property type="entry name" value="DUF676 DOMAIN-CONTAINING PROTEIN"/>
    <property type="match status" value="1"/>
</dbReference>
<dbReference type="Pfam" id="PF12394">
    <property type="entry name" value="DUF3657"/>
    <property type="match status" value="1"/>
</dbReference>
<feature type="region of interest" description="Disordered" evidence="1">
    <location>
        <begin position="803"/>
        <end position="840"/>
    </location>
</feature>
<dbReference type="PANTHER" id="PTHR12482">
    <property type="entry name" value="LIPASE ROG1-RELATED-RELATED"/>
    <property type="match status" value="1"/>
</dbReference>
<reference evidence="2" key="1">
    <citation type="submission" date="2019-07" db="EMBL/GenBank/DDBJ databases">
        <title>Annotation for the trematode Paragonimus miyazaki's.</title>
        <authorList>
            <person name="Choi Y.-J."/>
        </authorList>
    </citation>
    <scope>NUCLEOTIDE SEQUENCE</scope>
    <source>
        <strain evidence="2">Japan</strain>
    </source>
</reference>
<dbReference type="InterPro" id="IPR022122">
    <property type="entry name" value="DUF3657"/>
</dbReference>
<feature type="compositionally biased region" description="Polar residues" evidence="1">
    <location>
        <begin position="803"/>
        <end position="813"/>
    </location>
</feature>
<accession>A0A8S9YKA4</accession>
<evidence type="ECO:0000313" key="3">
    <source>
        <dbReference type="Proteomes" id="UP000822476"/>
    </source>
</evidence>
<evidence type="ECO:0000313" key="2">
    <source>
        <dbReference type="EMBL" id="KAF7255122.1"/>
    </source>
</evidence>
<name>A0A8S9YKA4_9TREM</name>
<dbReference type="AlphaFoldDB" id="A0A8S9YKA4"/>
<dbReference type="OrthoDB" id="273452at2759"/>